<dbReference type="InterPro" id="IPR023797">
    <property type="entry name" value="RNA3'_phos_cyclase_dom"/>
</dbReference>
<dbReference type="InterPro" id="IPR000228">
    <property type="entry name" value="RNA3'_term_phos_cyc"/>
</dbReference>
<evidence type="ECO:0000256" key="7">
    <source>
        <dbReference type="PIRSR" id="PIRSR005378-2"/>
    </source>
</evidence>
<evidence type="ECO:0000259" key="8">
    <source>
        <dbReference type="Pfam" id="PF01137"/>
    </source>
</evidence>
<dbReference type="NCBIfam" id="TIGR03399">
    <property type="entry name" value="RNA_3prim_cycl"/>
    <property type="match status" value="1"/>
</dbReference>
<evidence type="ECO:0000256" key="6">
    <source>
        <dbReference type="PIRSR" id="PIRSR005378-1"/>
    </source>
</evidence>
<dbReference type="AlphaFoldDB" id="A0A5C3KXL8"/>
<evidence type="ECO:0000256" key="4">
    <source>
        <dbReference type="ARBA" id="ARBA00022741"/>
    </source>
</evidence>
<keyword evidence="7" id="KW-0067">ATP-binding</keyword>
<feature type="active site" description="Tele-AMP-histidine intermediate" evidence="6">
    <location>
        <position position="356"/>
    </location>
</feature>
<feature type="domain" description="RNA 3'-terminal phosphate cyclase insert" evidence="9">
    <location>
        <begin position="197"/>
        <end position="318"/>
    </location>
</feature>
<reference evidence="10 11" key="1">
    <citation type="journal article" date="2019" name="Nat. Ecol. Evol.">
        <title>Megaphylogeny resolves global patterns of mushroom evolution.</title>
        <authorList>
            <person name="Varga T."/>
            <person name="Krizsan K."/>
            <person name="Foldi C."/>
            <person name="Dima B."/>
            <person name="Sanchez-Garcia M."/>
            <person name="Sanchez-Ramirez S."/>
            <person name="Szollosi G.J."/>
            <person name="Szarkandi J.G."/>
            <person name="Papp V."/>
            <person name="Albert L."/>
            <person name="Andreopoulos W."/>
            <person name="Angelini C."/>
            <person name="Antonin V."/>
            <person name="Barry K.W."/>
            <person name="Bougher N.L."/>
            <person name="Buchanan P."/>
            <person name="Buyck B."/>
            <person name="Bense V."/>
            <person name="Catcheside P."/>
            <person name="Chovatia M."/>
            <person name="Cooper J."/>
            <person name="Damon W."/>
            <person name="Desjardin D."/>
            <person name="Finy P."/>
            <person name="Geml J."/>
            <person name="Haridas S."/>
            <person name="Hughes K."/>
            <person name="Justo A."/>
            <person name="Karasinski D."/>
            <person name="Kautmanova I."/>
            <person name="Kiss B."/>
            <person name="Kocsube S."/>
            <person name="Kotiranta H."/>
            <person name="LaButti K.M."/>
            <person name="Lechner B.E."/>
            <person name="Liimatainen K."/>
            <person name="Lipzen A."/>
            <person name="Lukacs Z."/>
            <person name="Mihaltcheva S."/>
            <person name="Morgado L.N."/>
            <person name="Niskanen T."/>
            <person name="Noordeloos M.E."/>
            <person name="Ohm R.A."/>
            <person name="Ortiz-Santana B."/>
            <person name="Ovrebo C."/>
            <person name="Racz N."/>
            <person name="Riley R."/>
            <person name="Savchenko A."/>
            <person name="Shiryaev A."/>
            <person name="Soop K."/>
            <person name="Spirin V."/>
            <person name="Szebenyi C."/>
            <person name="Tomsovsky M."/>
            <person name="Tulloss R.E."/>
            <person name="Uehling J."/>
            <person name="Grigoriev I.V."/>
            <person name="Vagvolgyi C."/>
            <person name="Papp T."/>
            <person name="Martin F.M."/>
            <person name="Miettinen O."/>
            <person name="Hibbett D.S."/>
            <person name="Nagy L.G."/>
        </authorList>
    </citation>
    <scope>NUCLEOTIDE SEQUENCE [LARGE SCALE GENOMIC DNA]</scope>
    <source>
        <strain evidence="10 11">CBS 121175</strain>
    </source>
</reference>
<name>A0A5C3KXL8_COPMA</name>
<dbReference type="GO" id="GO:0005634">
    <property type="term" value="C:nucleus"/>
    <property type="evidence" value="ECO:0007669"/>
    <property type="project" value="TreeGrafter"/>
</dbReference>
<evidence type="ECO:0000256" key="3">
    <source>
        <dbReference type="ARBA" id="ARBA00022598"/>
    </source>
</evidence>
<keyword evidence="4 7" id="KW-0547">Nucleotide-binding</keyword>
<dbReference type="InterPro" id="IPR013792">
    <property type="entry name" value="RNA3'P_cycl/enolpyr_Trfase_a/b"/>
</dbReference>
<dbReference type="PIRSF" id="PIRSF005378">
    <property type="entry name" value="RNA3'_term_phos_cycl_euk"/>
    <property type="match status" value="1"/>
</dbReference>
<comment type="catalytic activity">
    <reaction evidence="5">
        <text>a 3'-end 3'-phospho-ribonucleotide-RNA + ATP = a 3'-end 2',3'-cyclophospho-ribonucleotide-RNA + AMP + diphosphate</text>
        <dbReference type="Rhea" id="RHEA:23976"/>
        <dbReference type="Rhea" id="RHEA-COMP:10463"/>
        <dbReference type="Rhea" id="RHEA-COMP:10464"/>
        <dbReference type="ChEBI" id="CHEBI:30616"/>
        <dbReference type="ChEBI" id="CHEBI:33019"/>
        <dbReference type="ChEBI" id="CHEBI:83062"/>
        <dbReference type="ChEBI" id="CHEBI:83064"/>
        <dbReference type="ChEBI" id="CHEBI:456215"/>
        <dbReference type="EC" id="6.5.1.4"/>
    </reaction>
</comment>
<comment type="similarity">
    <text evidence="1">Belongs to the RNA 3'-terminal cyclase family. Type 1 subfamily.</text>
</comment>
<dbReference type="PANTHER" id="PTHR11096">
    <property type="entry name" value="RNA 3' TERMINAL PHOSPHATE CYCLASE"/>
    <property type="match status" value="1"/>
</dbReference>
<feature type="domain" description="RNA 3'-terminal phosphate cyclase" evidence="8">
    <location>
        <begin position="11"/>
        <end position="374"/>
    </location>
</feature>
<evidence type="ECO:0000313" key="11">
    <source>
        <dbReference type="Proteomes" id="UP000307440"/>
    </source>
</evidence>
<accession>A0A5C3KXL8</accession>
<proteinExistence type="inferred from homology"/>
<evidence type="ECO:0000256" key="5">
    <source>
        <dbReference type="ARBA" id="ARBA00024481"/>
    </source>
</evidence>
<dbReference type="EC" id="6.5.1.4" evidence="2"/>
<protein>
    <recommendedName>
        <fullName evidence="2">RNA 3'-terminal-phosphate cyclase (ATP)</fullName>
        <ecNumber evidence="2">6.5.1.4</ecNumber>
    </recommendedName>
</protein>
<dbReference type="GO" id="GO:0006396">
    <property type="term" value="P:RNA processing"/>
    <property type="evidence" value="ECO:0007669"/>
    <property type="project" value="InterPro"/>
</dbReference>
<dbReference type="EMBL" id="ML210191">
    <property type="protein sequence ID" value="TFK25025.1"/>
    <property type="molecule type" value="Genomic_DNA"/>
</dbReference>
<dbReference type="InterPro" id="IPR017770">
    <property type="entry name" value="RNA3'_term_phos_cyc_type_1"/>
</dbReference>
<dbReference type="Pfam" id="PF05189">
    <property type="entry name" value="RTC_insert"/>
    <property type="match status" value="1"/>
</dbReference>
<evidence type="ECO:0000259" key="9">
    <source>
        <dbReference type="Pfam" id="PF05189"/>
    </source>
</evidence>
<dbReference type="Pfam" id="PF01137">
    <property type="entry name" value="RTC"/>
    <property type="match status" value="1"/>
</dbReference>
<dbReference type="SUPFAM" id="SSF55205">
    <property type="entry name" value="EPT/RTPC-like"/>
    <property type="match status" value="1"/>
</dbReference>
<dbReference type="InterPro" id="IPR013791">
    <property type="entry name" value="RNA3'-term_phos_cycl_insert"/>
</dbReference>
<dbReference type="InterPro" id="IPR036553">
    <property type="entry name" value="RPTC_insert"/>
</dbReference>
<sequence length="393" mass="41668">MDPIVLDGSTLEGGGQILRNAVAFAGLLREPITIERIRYGRRPPGLKNQHRVGLELAAKITSATLTGAKNGSTSITFLPGQAKIPDEYSADSVTAGAVTLMFQVALPLLLFSPEPDLEGSKLSPSILTLHGGTNATQAPQIDYIQHVFLPFVERHIGIPDIGVEIIRRGYFPKGGGTITFTVPPLPKGNKLNAFSLLERGKVKAIRGVSHYSRLSNSIGNGMVEGAVRALRKAGYRAARADVSQEEFDPGSTAGEDDGVVIDIQPVREDNKVAVAGGSGIFLWAELEGGGFIGGSAVGRKGVEARDVGEEAAIQLVKGLENGGCVDEWLQDQIIIFMALAEGTSEVRCGRGELELHTRTAIWLAEKLSGAKFAVEEEANAGTIIRCQGIGYAC</sequence>
<dbReference type="SUPFAM" id="SSF52913">
    <property type="entry name" value="RNA 3'-terminal phosphate cyclase, RPTC, insert domain"/>
    <property type="match status" value="1"/>
</dbReference>
<dbReference type="Gene3D" id="3.65.10.20">
    <property type="entry name" value="RNA 3'-terminal phosphate cyclase domain"/>
    <property type="match status" value="1"/>
</dbReference>
<dbReference type="Proteomes" id="UP000307440">
    <property type="component" value="Unassembled WGS sequence"/>
</dbReference>
<dbReference type="Gene3D" id="3.30.360.20">
    <property type="entry name" value="RNA 3'-terminal phosphate cyclase, insert domain"/>
    <property type="match status" value="1"/>
</dbReference>
<evidence type="ECO:0000256" key="2">
    <source>
        <dbReference type="ARBA" id="ARBA00012725"/>
    </source>
</evidence>
<evidence type="ECO:0000313" key="10">
    <source>
        <dbReference type="EMBL" id="TFK25025.1"/>
    </source>
</evidence>
<dbReference type="InterPro" id="IPR020719">
    <property type="entry name" value="RNA3'_term_phos_cycl-like_CS"/>
</dbReference>
<gene>
    <name evidence="10" type="ORF">FA15DRAFT_668900</name>
</gene>
<organism evidence="10 11">
    <name type="scientific">Coprinopsis marcescibilis</name>
    <name type="common">Agaric fungus</name>
    <name type="synonym">Psathyrella marcescibilis</name>
    <dbReference type="NCBI Taxonomy" id="230819"/>
    <lineage>
        <taxon>Eukaryota</taxon>
        <taxon>Fungi</taxon>
        <taxon>Dikarya</taxon>
        <taxon>Basidiomycota</taxon>
        <taxon>Agaricomycotina</taxon>
        <taxon>Agaricomycetes</taxon>
        <taxon>Agaricomycetidae</taxon>
        <taxon>Agaricales</taxon>
        <taxon>Agaricineae</taxon>
        <taxon>Psathyrellaceae</taxon>
        <taxon>Coprinopsis</taxon>
    </lineage>
</organism>
<keyword evidence="3" id="KW-0436">Ligase</keyword>
<keyword evidence="11" id="KW-1185">Reference proteome</keyword>
<dbReference type="OrthoDB" id="25029at2759"/>
<feature type="binding site" evidence="7">
    <location>
        <position position="103"/>
    </location>
    <ligand>
        <name>ATP</name>
        <dbReference type="ChEBI" id="CHEBI:30616"/>
    </ligand>
</feature>
<dbReference type="GO" id="GO:0005524">
    <property type="term" value="F:ATP binding"/>
    <property type="evidence" value="ECO:0007669"/>
    <property type="project" value="UniProtKB-KW"/>
</dbReference>
<evidence type="ECO:0000256" key="1">
    <source>
        <dbReference type="ARBA" id="ARBA00009206"/>
    </source>
</evidence>
<dbReference type="InterPro" id="IPR037136">
    <property type="entry name" value="RNA3'_phos_cyclase_dom_sf"/>
</dbReference>
<dbReference type="PANTHER" id="PTHR11096:SF0">
    <property type="entry name" value="RNA 3'-TERMINAL PHOSPHATE CYCLASE"/>
    <property type="match status" value="1"/>
</dbReference>
<dbReference type="PROSITE" id="PS01287">
    <property type="entry name" value="RTC"/>
    <property type="match status" value="1"/>
</dbReference>
<dbReference type="GO" id="GO:0003963">
    <property type="term" value="F:RNA-3'-phosphate cyclase activity"/>
    <property type="evidence" value="ECO:0007669"/>
    <property type="project" value="UniProtKB-EC"/>
</dbReference>
<dbReference type="STRING" id="230819.A0A5C3KXL8"/>